<dbReference type="eggNOG" id="COG1413">
    <property type="taxonomic scope" value="Bacteria"/>
</dbReference>
<dbReference type="HOGENOM" id="CLU_127595_0_0_10"/>
<comment type="caution">
    <text evidence="1">The sequence shown here is derived from an EMBL/GenBank/DDBJ whole genome shotgun (WGS) entry which is preliminary data.</text>
</comment>
<proteinExistence type="predicted"/>
<dbReference type="EMBL" id="ABIB01000005">
    <property type="protein sequence ID" value="EDP96114.1"/>
    <property type="molecule type" value="Genomic_DNA"/>
</dbReference>
<dbReference type="OrthoDB" id="1098521at2"/>
<evidence type="ECO:0000313" key="1">
    <source>
        <dbReference type="EMBL" id="EDP96114.1"/>
    </source>
</evidence>
<protein>
    <submittedName>
        <fullName evidence="1">Uncharacterized protein</fullName>
    </submittedName>
</protein>
<dbReference type="STRING" id="391587.KAOT1_08093"/>
<name>A9DYC5_9FLAO</name>
<dbReference type="AlphaFoldDB" id="A9DYC5"/>
<keyword evidence="2" id="KW-1185">Reference proteome</keyword>
<organism evidence="1 2">
    <name type="scientific">Kordia algicida OT-1</name>
    <dbReference type="NCBI Taxonomy" id="391587"/>
    <lineage>
        <taxon>Bacteria</taxon>
        <taxon>Pseudomonadati</taxon>
        <taxon>Bacteroidota</taxon>
        <taxon>Flavobacteriia</taxon>
        <taxon>Flavobacteriales</taxon>
        <taxon>Flavobacteriaceae</taxon>
        <taxon>Kordia</taxon>
    </lineage>
</organism>
<reference evidence="1 2" key="1">
    <citation type="journal article" date="2011" name="J. Bacteriol.">
        <title>Genome sequence of the algicidal bacterium Kordia algicida OT-1.</title>
        <authorList>
            <person name="Lee H.S."/>
            <person name="Kang S.G."/>
            <person name="Kwon K.K."/>
            <person name="Lee J.H."/>
            <person name="Kim S.J."/>
        </authorList>
    </citation>
    <scope>NUCLEOTIDE SEQUENCE [LARGE SCALE GENOMIC DNA]</scope>
    <source>
        <strain evidence="1 2">OT-1</strain>
    </source>
</reference>
<sequence>MELANIENLLEKYFEATTTVQEEQELQAYFSQNNVAPHLQEYQPMFQHFANLKSEQFTRNVPLKPRKNYLKWISVAAVFLLTTGLFFNEWKKQREAEQAFEDFKMTMSLVSESFNTGASHINHLAQFEETTNKIFITENN</sequence>
<gene>
    <name evidence="1" type="ORF">KAOT1_08093</name>
</gene>
<dbReference type="RefSeq" id="WP_007094184.1">
    <property type="nucleotide sequence ID" value="NZ_CP142125.1"/>
</dbReference>
<dbReference type="Proteomes" id="UP000002945">
    <property type="component" value="Unassembled WGS sequence"/>
</dbReference>
<accession>A9DYC5</accession>
<evidence type="ECO:0000313" key="2">
    <source>
        <dbReference type="Proteomes" id="UP000002945"/>
    </source>
</evidence>